<proteinExistence type="predicted"/>
<comment type="caution">
    <text evidence="1">The sequence shown here is derived from an EMBL/GenBank/DDBJ whole genome shotgun (WGS) entry which is preliminary data.</text>
</comment>
<evidence type="ECO:0000313" key="2">
    <source>
        <dbReference type="Proteomes" id="UP000019131"/>
    </source>
</evidence>
<dbReference type="STRING" id="1445607.JCM10512_3306"/>
<gene>
    <name evidence="1" type="ORF">JCM10512_3306</name>
</gene>
<protein>
    <submittedName>
        <fullName evidence="1">Uncharacterized protein</fullName>
    </submittedName>
</protein>
<sequence>MSWEILDRLYQSLPGSYSMILKDIPNLPSRVMNIVMQNIKIDCNDFFKVGV</sequence>
<evidence type="ECO:0000313" key="1">
    <source>
        <dbReference type="EMBL" id="GAE84927.1"/>
    </source>
</evidence>
<organism evidence="1 2">
    <name type="scientific">Bacteroides reticulotermitis JCM 10512</name>
    <dbReference type="NCBI Taxonomy" id="1445607"/>
    <lineage>
        <taxon>Bacteria</taxon>
        <taxon>Pseudomonadati</taxon>
        <taxon>Bacteroidota</taxon>
        <taxon>Bacteroidia</taxon>
        <taxon>Bacteroidales</taxon>
        <taxon>Bacteroidaceae</taxon>
        <taxon>Bacteroides</taxon>
    </lineage>
</organism>
<dbReference type="Proteomes" id="UP000019131">
    <property type="component" value="Unassembled WGS sequence"/>
</dbReference>
<accession>W4UVU7</accession>
<keyword evidence="2" id="KW-1185">Reference proteome</keyword>
<dbReference type="EMBL" id="BAIV01000021">
    <property type="protein sequence ID" value="GAE84927.1"/>
    <property type="molecule type" value="Genomic_DNA"/>
</dbReference>
<reference evidence="1 2" key="1">
    <citation type="journal article" date="2014" name="Genome Announc.">
        <title>Draft Genome Sequence of Bacteroides reticulotermitis Strain JCM 10512T, Isolated from the Gut of a Termite.</title>
        <authorList>
            <person name="Yuki M."/>
            <person name="Oshima K."/>
            <person name="Suda W."/>
            <person name="Sakamoto M."/>
            <person name="Iida T."/>
            <person name="Hattori M."/>
            <person name="Ohkuma M."/>
        </authorList>
    </citation>
    <scope>NUCLEOTIDE SEQUENCE [LARGE SCALE GENOMIC DNA]</scope>
    <source>
        <strain evidence="1 2">JCM 10512</strain>
    </source>
</reference>
<dbReference type="AlphaFoldDB" id="W4UVU7"/>
<name>W4UVU7_9BACE</name>